<keyword evidence="4" id="KW-1185">Reference proteome</keyword>
<evidence type="ECO:0000313" key="3">
    <source>
        <dbReference type="EMBL" id="MFB9752912.1"/>
    </source>
</evidence>
<reference evidence="3 4" key="1">
    <citation type="submission" date="2024-09" db="EMBL/GenBank/DDBJ databases">
        <authorList>
            <person name="Sun Q."/>
            <person name="Mori K."/>
        </authorList>
    </citation>
    <scope>NUCLEOTIDE SEQUENCE [LARGE SCALE GENOMIC DNA]</scope>
    <source>
        <strain evidence="3 4">JCM 12520</strain>
    </source>
</reference>
<dbReference type="InterPro" id="IPR032466">
    <property type="entry name" value="Metal_Hydrolase"/>
</dbReference>
<comment type="caution">
    <text evidence="3">The sequence shown here is derived from an EMBL/GenBank/DDBJ whole genome shotgun (WGS) entry which is preliminary data.</text>
</comment>
<evidence type="ECO:0000259" key="2">
    <source>
        <dbReference type="Pfam" id="PF04909"/>
    </source>
</evidence>
<dbReference type="Gene3D" id="3.20.20.140">
    <property type="entry name" value="Metal-dependent hydrolases"/>
    <property type="match status" value="1"/>
</dbReference>
<feature type="region of interest" description="Disordered" evidence="1">
    <location>
        <begin position="1"/>
        <end position="24"/>
    </location>
</feature>
<evidence type="ECO:0000313" key="4">
    <source>
        <dbReference type="Proteomes" id="UP001589619"/>
    </source>
</evidence>
<sequence>MTASKESNGMGKQAENREHGASGHTLSAATRLLEPFAAEKAIDLTAFMGQWPARLSVRASADDLSAMADRLGLGALCVSHIASIFGFDTREGNEELFRETAGDSRLWPFAIVNPDEAGWEQELEWAAGAGARGIRIVPGYHRYSLASPQALDLVKRLESYRLPLHICLRLEDERLVHPRLPVSQIPPHEVAELLRQAGSLPIVLSGLRAHEWAGIAEHLNDDERAQREKLVLLDLWFANGPIGVIASLCLNGSSSRLGYGSCAPIQVPEATALQLAAADITPEHRTALCRGNASTLLGL</sequence>
<dbReference type="SUPFAM" id="SSF51556">
    <property type="entry name" value="Metallo-dependent hydrolases"/>
    <property type="match status" value="1"/>
</dbReference>
<dbReference type="Pfam" id="PF04909">
    <property type="entry name" value="Amidohydro_2"/>
    <property type="match status" value="1"/>
</dbReference>
<dbReference type="InterPro" id="IPR006680">
    <property type="entry name" value="Amidohydro-rel"/>
</dbReference>
<dbReference type="EMBL" id="JBHMAG010000012">
    <property type="protein sequence ID" value="MFB9752912.1"/>
    <property type="molecule type" value="Genomic_DNA"/>
</dbReference>
<gene>
    <name evidence="3" type="ORF">ACFFNY_15210</name>
</gene>
<proteinExistence type="predicted"/>
<organism evidence="3 4">
    <name type="scientific">Paenibacillus hodogayensis</name>
    <dbReference type="NCBI Taxonomy" id="279208"/>
    <lineage>
        <taxon>Bacteria</taxon>
        <taxon>Bacillati</taxon>
        <taxon>Bacillota</taxon>
        <taxon>Bacilli</taxon>
        <taxon>Bacillales</taxon>
        <taxon>Paenibacillaceae</taxon>
        <taxon>Paenibacillus</taxon>
    </lineage>
</organism>
<dbReference type="Proteomes" id="UP001589619">
    <property type="component" value="Unassembled WGS sequence"/>
</dbReference>
<feature type="domain" description="Amidohydrolase-related" evidence="2">
    <location>
        <begin position="93"/>
        <end position="299"/>
    </location>
</feature>
<dbReference type="RefSeq" id="WP_344902904.1">
    <property type="nucleotide sequence ID" value="NZ_BAAAYO010000001.1"/>
</dbReference>
<evidence type="ECO:0000256" key="1">
    <source>
        <dbReference type="SAM" id="MobiDB-lite"/>
    </source>
</evidence>
<name>A0ABV5VX72_9BACL</name>
<protein>
    <submittedName>
        <fullName evidence="3">Amidohydrolase family protein</fullName>
    </submittedName>
</protein>
<accession>A0ABV5VX72</accession>